<evidence type="ECO:0008006" key="6">
    <source>
        <dbReference type="Google" id="ProtNLM"/>
    </source>
</evidence>
<evidence type="ECO:0000256" key="3">
    <source>
        <dbReference type="SAM" id="MobiDB-lite"/>
    </source>
</evidence>
<dbReference type="Gene3D" id="3.10.580.10">
    <property type="entry name" value="CBS-domain"/>
    <property type="match status" value="1"/>
</dbReference>
<dbReference type="PANTHER" id="PTHR13780">
    <property type="entry name" value="AMP-ACTIVATED PROTEIN KINASE, GAMMA REGULATORY SUBUNIT"/>
    <property type="match status" value="1"/>
</dbReference>
<dbReference type="AlphaFoldDB" id="A0A2T9YQG3"/>
<evidence type="ECO:0000313" key="4">
    <source>
        <dbReference type="EMBL" id="PVU94598.1"/>
    </source>
</evidence>
<feature type="region of interest" description="Disordered" evidence="3">
    <location>
        <begin position="155"/>
        <end position="179"/>
    </location>
</feature>
<dbReference type="EMBL" id="MBFR01000083">
    <property type="protein sequence ID" value="PVU94598.1"/>
    <property type="molecule type" value="Genomic_DNA"/>
</dbReference>
<protein>
    <recommendedName>
        <fullName evidence="6">CBS domain-containing protein</fullName>
    </recommendedName>
</protein>
<accession>A0A2T9YQG3</accession>
<dbReference type="InterPro" id="IPR046342">
    <property type="entry name" value="CBS_dom_sf"/>
</dbReference>
<dbReference type="Proteomes" id="UP000245383">
    <property type="component" value="Unassembled WGS sequence"/>
</dbReference>
<evidence type="ECO:0000256" key="2">
    <source>
        <dbReference type="ARBA" id="ARBA00023122"/>
    </source>
</evidence>
<comment type="caution">
    <text evidence="4">The sequence shown here is derived from an EMBL/GenBank/DDBJ whole genome shotgun (WGS) entry which is preliminary data.</text>
</comment>
<dbReference type="InterPro" id="IPR050511">
    <property type="entry name" value="AMPK_gamma/SDS23_families"/>
</dbReference>
<dbReference type="STRING" id="133385.A0A2T9YQG3"/>
<proteinExistence type="predicted"/>
<keyword evidence="5" id="KW-1185">Reference proteome</keyword>
<evidence type="ECO:0000313" key="5">
    <source>
        <dbReference type="Proteomes" id="UP000245383"/>
    </source>
</evidence>
<dbReference type="SUPFAM" id="SSF54631">
    <property type="entry name" value="CBS-domain pair"/>
    <property type="match status" value="2"/>
</dbReference>
<sequence length="405" mass="45830">MLELAQIKKLLSQYTLQDVIDFTLPPTQDIMIPCSSSIAETLRFMGQQNIISAPVYKQPENISSDSVPEVFDIVSLIDVCNYIVYKDNINEEINHQNLTTKAYDNSVFSNPISDVVYKKDTIVGKISGDTPLLQVIADLVQDKYNYALVNPVHKSHNDSENKDLAELKDIPQSGTKDKERKDISNLELLEFKSRNTVVMVKRHDILKFLNSINEQLQQVLDLSVECLIKMLFSKNHHEGEGNSGTSLLLNSFKRSYTNLDNPCHDMILQRNPPSRLQDILYITPNTTALQGYKILLYNEISSLPVLDQNFCFIAELDISHFHHLSRNNVGLLGKPVLAFISGLRSTSASSELVKRPWFCSNSFTLNQIMFGMINSGYRQSWVLDSSNHINAVLSIVDILDVFSKL</sequence>
<evidence type="ECO:0000256" key="1">
    <source>
        <dbReference type="ARBA" id="ARBA00022737"/>
    </source>
</evidence>
<organism evidence="4 5">
    <name type="scientific">Smittium simulii</name>
    <dbReference type="NCBI Taxonomy" id="133385"/>
    <lineage>
        <taxon>Eukaryota</taxon>
        <taxon>Fungi</taxon>
        <taxon>Fungi incertae sedis</taxon>
        <taxon>Zoopagomycota</taxon>
        <taxon>Kickxellomycotina</taxon>
        <taxon>Harpellomycetes</taxon>
        <taxon>Harpellales</taxon>
        <taxon>Legeriomycetaceae</taxon>
        <taxon>Smittium</taxon>
    </lineage>
</organism>
<reference evidence="4 5" key="1">
    <citation type="journal article" date="2018" name="MBio">
        <title>Comparative Genomics Reveals the Core Gene Toolbox for the Fungus-Insect Symbiosis.</title>
        <authorList>
            <person name="Wang Y."/>
            <person name="Stata M."/>
            <person name="Wang W."/>
            <person name="Stajich J.E."/>
            <person name="White M.M."/>
            <person name="Moncalvo J.M."/>
        </authorList>
    </citation>
    <scope>NUCLEOTIDE SEQUENCE [LARGE SCALE GENOMIC DNA]</scope>
    <source>
        <strain evidence="4 5">SWE-8-4</strain>
    </source>
</reference>
<dbReference type="OrthoDB" id="449052at2759"/>
<keyword evidence="2" id="KW-0129">CBS domain</keyword>
<keyword evidence="1" id="KW-0677">Repeat</keyword>
<gene>
    <name evidence="4" type="ORF">BB561_002420</name>
</gene>
<name>A0A2T9YQG3_9FUNG</name>